<evidence type="ECO:0000259" key="4">
    <source>
        <dbReference type="PROSITE" id="PS01124"/>
    </source>
</evidence>
<dbReference type="Gene3D" id="1.10.10.60">
    <property type="entry name" value="Homeodomain-like"/>
    <property type="match status" value="1"/>
</dbReference>
<dbReference type="GO" id="GO:0043565">
    <property type="term" value="F:sequence-specific DNA binding"/>
    <property type="evidence" value="ECO:0007669"/>
    <property type="project" value="InterPro"/>
</dbReference>
<evidence type="ECO:0000256" key="3">
    <source>
        <dbReference type="ARBA" id="ARBA00023163"/>
    </source>
</evidence>
<protein>
    <submittedName>
        <fullName evidence="5">AraC family transcriptional regulator</fullName>
    </submittedName>
</protein>
<organism evidence="5 6">
    <name type="scientific">Rhodococcus rhodnii</name>
    <dbReference type="NCBI Taxonomy" id="38312"/>
    <lineage>
        <taxon>Bacteria</taxon>
        <taxon>Bacillati</taxon>
        <taxon>Actinomycetota</taxon>
        <taxon>Actinomycetes</taxon>
        <taxon>Mycobacteriales</taxon>
        <taxon>Nocardiaceae</taxon>
        <taxon>Rhodococcus</taxon>
    </lineage>
</organism>
<dbReference type="Proteomes" id="UP000471120">
    <property type="component" value="Unassembled WGS sequence"/>
</dbReference>
<evidence type="ECO:0000313" key="5">
    <source>
        <dbReference type="EMBL" id="TXG90645.1"/>
    </source>
</evidence>
<evidence type="ECO:0000256" key="1">
    <source>
        <dbReference type="ARBA" id="ARBA00023015"/>
    </source>
</evidence>
<dbReference type="PROSITE" id="PS01124">
    <property type="entry name" value="HTH_ARAC_FAMILY_2"/>
    <property type="match status" value="1"/>
</dbReference>
<dbReference type="SMART" id="SM00342">
    <property type="entry name" value="HTH_ARAC"/>
    <property type="match status" value="1"/>
</dbReference>
<dbReference type="Pfam" id="PF12833">
    <property type="entry name" value="HTH_18"/>
    <property type="match status" value="1"/>
</dbReference>
<reference evidence="5 6" key="1">
    <citation type="submission" date="2018-07" db="EMBL/GenBank/DDBJ databases">
        <title>Genome sequence of Rhodococcus rhodnii ATCC 35071 from Rhodnius prolixus.</title>
        <authorList>
            <person name="Patel V."/>
            <person name="Vogel K.J."/>
        </authorList>
    </citation>
    <scope>NUCLEOTIDE SEQUENCE [LARGE SCALE GENOMIC DNA]</scope>
    <source>
        <strain evidence="5 6">ATCC 35071</strain>
    </source>
</reference>
<evidence type="ECO:0000313" key="6">
    <source>
        <dbReference type="Proteomes" id="UP000471120"/>
    </source>
</evidence>
<dbReference type="InterPro" id="IPR018060">
    <property type="entry name" value="HTH_AraC"/>
</dbReference>
<dbReference type="EMBL" id="QRCM01000001">
    <property type="protein sequence ID" value="TXG90645.1"/>
    <property type="molecule type" value="Genomic_DNA"/>
</dbReference>
<dbReference type="Pfam" id="PF12852">
    <property type="entry name" value="Cupin_6"/>
    <property type="match status" value="1"/>
</dbReference>
<dbReference type="PANTHER" id="PTHR46796">
    <property type="entry name" value="HTH-TYPE TRANSCRIPTIONAL ACTIVATOR RHAS-RELATED"/>
    <property type="match status" value="1"/>
</dbReference>
<keyword evidence="2" id="KW-0238">DNA-binding</keyword>
<dbReference type="AlphaFoldDB" id="A0A6P2CDL5"/>
<dbReference type="InterPro" id="IPR009057">
    <property type="entry name" value="Homeodomain-like_sf"/>
</dbReference>
<dbReference type="RefSeq" id="WP_010837266.1">
    <property type="nucleotide sequence ID" value="NZ_QRCM01000001.1"/>
</dbReference>
<comment type="caution">
    <text evidence="5">The sequence shown here is derived from an EMBL/GenBank/DDBJ whole genome shotgun (WGS) entry which is preliminary data.</text>
</comment>
<dbReference type="GO" id="GO:0003700">
    <property type="term" value="F:DNA-binding transcription factor activity"/>
    <property type="evidence" value="ECO:0007669"/>
    <property type="project" value="InterPro"/>
</dbReference>
<dbReference type="SUPFAM" id="SSF46689">
    <property type="entry name" value="Homeodomain-like"/>
    <property type="match status" value="2"/>
</dbReference>
<dbReference type="InterPro" id="IPR050204">
    <property type="entry name" value="AraC_XylS_family_regulators"/>
</dbReference>
<evidence type="ECO:0000256" key="2">
    <source>
        <dbReference type="ARBA" id="ARBA00023125"/>
    </source>
</evidence>
<feature type="domain" description="HTH araC/xylS-type" evidence="4">
    <location>
        <begin position="214"/>
        <end position="312"/>
    </location>
</feature>
<keyword evidence="1" id="KW-0805">Transcription regulation</keyword>
<accession>A0A6P2CDL5</accession>
<sequence>MDTLSEVLDNIRSSGALIARSLIEPPWAIRVEGGSSITLATMIRGDGWIHQDGCDPVALHNRDLTLLTGPGPVVLSSRPSGRIEPVCVVTADGTCADAVGNPLDDAAVGLGDRDVQARLGAEHVVLTGSFPTSGRIAQRLLGALPPVIVVPRGRQRSRALDLLETELDSQEPGRQAVVDRVLDLVLIGALRDWFALPDVTGPAWYRAADDPVVGPALSALHSDPAQKWTVDSLAREARVSRATFARRFAEVMGEPPISYLAGWRLCLAADLLQDGADTIESIARQVGYSSAYALSTAFIREYGVRPSRHRALARSRSA</sequence>
<dbReference type="InterPro" id="IPR032783">
    <property type="entry name" value="AraC_lig"/>
</dbReference>
<proteinExistence type="predicted"/>
<keyword evidence="3" id="KW-0804">Transcription</keyword>
<gene>
    <name evidence="5" type="ORF">DW322_11025</name>
</gene>
<dbReference type="PANTHER" id="PTHR46796:SF13">
    <property type="entry name" value="HTH-TYPE TRANSCRIPTIONAL ACTIVATOR RHAS"/>
    <property type="match status" value="1"/>
</dbReference>
<name>A0A6P2CDL5_9NOCA</name>